<dbReference type="GO" id="GO:0050909">
    <property type="term" value="P:sensory perception of taste"/>
    <property type="evidence" value="ECO:0007669"/>
    <property type="project" value="InterPro"/>
</dbReference>
<dbReference type="PANTHER" id="PTHR15936">
    <property type="entry name" value="GUANINE NUCLEOTIDE-BINDING PROTEIN G I /G S /G O GAMMA-13 SUBUNIT"/>
    <property type="match status" value="1"/>
</dbReference>
<reference evidence="3" key="1">
    <citation type="submission" date="2009-03" db="EMBL/GenBank/DDBJ databases">
        <title>Caligus clemensi ESTs and full-length cDNAs.</title>
        <authorList>
            <person name="Yasuike M."/>
            <person name="von Schalburg K."/>
            <person name="Cooper G."/>
            <person name="Leong J."/>
            <person name="Jones S.R.M."/>
            <person name="Koop B.F."/>
        </authorList>
    </citation>
    <scope>NUCLEOTIDE SEQUENCE</scope>
    <source>
        <tissue evidence="3">Whole</tissue>
    </source>
</reference>
<dbReference type="SUPFAM" id="SSF48670">
    <property type="entry name" value="Transducin (heterotrimeric G protein), gamma chain"/>
    <property type="match status" value="1"/>
</dbReference>
<dbReference type="Gene3D" id="4.10.260.10">
    <property type="entry name" value="Transducin (heterotrimeric G protein), gamma chain"/>
    <property type="match status" value="1"/>
</dbReference>
<sequence>MDRETLKQQISNMHYQAKMERWPLFKSIEAMKEFIEENEKSDPLIHAPDKKNNSWMEEGKCSLM</sequence>
<dbReference type="GO" id="GO:0007200">
    <property type="term" value="P:phospholipase C-activating G protein-coupled receptor signaling pathway"/>
    <property type="evidence" value="ECO:0007669"/>
    <property type="project" value="InterPro"/>
</dbReference>
<dbReference type="AlphaFoldDB" id="C1BZX3"/>
<proteinExistence type="evidence at transcript level"/>
<feature type="domain" description="G protein gamma" evidence="2">
    <location>
        <begin position="6"/>
        <end position="64"/>
    </location>
</feature>
<dbReference type="InterPro" id="IPR015898">
    <property type="entry name" value="G-protein_gamma-like_dom"/>
</dbReference>
<evidence type="ECO:0000256" key="1">
    <source>
        <dbReference type="SAM" id="MobiDB-lite"/>
    </source>
</evidence>
<dbReference type="SMART" id="SM01224">
    <property type="entry name" value="G_gamma"/>
    <property type="match status" value="1"/>
</dbReference>
<protein>
    <submittedName>
        <fullName evidence="3">Guanine nucleotide-binding protein subunit gamma-e</fullName>
    </submittedName>
</protein>
<accession>C1BZX3</accession>
<dbReference type="PROSITE" id="PS50058">
    <property type="entry name" value="G_PROTEIN_GAMMA"/>
    <property type="match status" value="1"/>
</dbReference>
<dbReference type="InterPro" id="IPR039227">
    <property type="entry name" value="GNG13"/>
</dbReference>
<dbReference type="Pfam" id="PF00631">
    <property type="entry name" value="G-gamma"/>
    <property type="match status" value="1"/>
</dbReference>
<dbReference type="SMART" id="SM00224">
    <property type="entry name" value="GGL"/>
    <property type="match status" value="1"/>
</dbReference>
<dbReference type="InterPro" id="IPR036284">
    <property type="entry name" value="GGL_sf"/>
</dbReference>
<organism evidence="3">
    <name type="scientific">Caligus clemensi</name>
    <name type="common">Sea louse</name>
    <dbReference type="NCBI Taxonomy" id="344056"/>
    <lineage>
        <taxon>Eukaryota</taxon>
        <taxon>Metazoa</taxon>
        <taxon>Ecdysozoa</taxon>
        <taxon>Arthropoda</taxon>
        <taxon>Crustacea</taxon>
        <taxon>Multicrustacea</taxon>
        <taxon>Hexanauplia</taxon>
        <taxon>Copepoda</taxon>
        <taxon>Siphonostomatoida</taxon>
        <taxon>Caligidae</taxon>
        <taxon>Caligus</taxon>
    </lineage>
</organism>
<evidence type="ECO:0000259" key="2">
    <source>
        <dbReference type="PROSITE" id="PS50058"/>
    </source>
</evidence>
<name>C1BZX3_CALCM</name>
<dbReference type="PANTHER" id="PTHR15936:SF2">
    <property type="entry name" value="GUANINE NUCLEOTIDE-BINDING PROTEIN G(I)_G(S)_G(O) SUBUNIT GAMMA-13"/>
    <property type="match status" value="1"/>
</dbReference>
<evidence type="ECO:0000313" key="3">
    <source>
        <dbReference type="EMBL" id="ACO14576.1"/>
    </source>
</evidence>
<dbReference type="GO" id="GO:0031681">
    <property type="term" value="F:G-protein beta-subunit binding"/>
    <property type="evidence" value="ECO:0007669"/>
    <property type="project" value="InterPro"/>
</dbReference>
<feature type="region of interest" description="Disordered" evidence="1">
    <location>
        <begin position="38"/>
        <end position="64"/>
    </location>
</feature>
<dbReference type="GO" id="GO:0005834">
    <property type="term" value="C:heterotrimeric G-protein complex"/>
    <property type="evidence" value="ECO:0007669"/>
    <property type="project" value="InterPro"/>
</dbReference>
<dbReference type="EMBL" id="BT080152">
    <property type="protein sequence ID" value="ACO14576.1"/>
    <property type="molecule type" value="mRNA"/>
</dbReference>
<gene>
    <name evidence="3" type="primary">GBGE</name>
</gene>